<dbReference type="SUPFAM" id="SSF81321">
    <property type="entry name" value="Family A G protein-coupled receptor-like"/>
    <property type="match status" value="1"/>
</dbReference>
<evidence type="ECO:0000256" key="3">
    <source>
        <dbReference type="ARBA" id="ARBA00022989"/>
    </source>
</evidence>
<keyword evidence="3 8" id="KW-1133">Transmembrane helix</keyword>
<keyword evidence="6" id="KW-0675">Receptor</keyword>
<evidence type="ECO:0000256" key="2">
    <source>
        <dbReference type="ARBA" id="ARBA00022692"/>
    </source>
</evidence>
<feature type="transmembrane region" description="Helical" evidence="8">
    <location>
        <begin position="217"/>
        <end position="235"/>
    </location>
</feature>
<keyword evidence="4" id="KW-0297">G-protein coupled receptor</keyword>
<evidence type="ECO:0000256" key="8">
    <source>
        <dbReference type="SAM" id="Phobius"/>
    </source>
</evidence>
<gene>
    <name evidence="11" type="primary">LOC110975913</name>
</gene>
<keyword evidence="10" id="KW-1185">Reference proteome</keyword>
<accession>A0A8B7XXF8</accession>
<dbReference type="GO" id="GO:0005886">
    <property type="term" value="C:plasma membrane"/>
    <property type="evidence" value="ECO:0007669"/>
    <property type="project" value="TreeGrafter"/>
</dbReference>
<sequence>MDPTPLSFSCTGDEVEDYSNSSVPSGYLYNPTDTAITSVVNPCILALGLIGNLAFLFVMLRIRRMWTVTNIYLINMAVADTAFLTIAVSEKLANFYNSPVTLDRSALGRAGCIITYALLDLNYFASVFLVTLVSLEKYYAICRPVQHRVIGGKKRTARLIVGAWLLALAFSLALLPAWAVYVKVCTIWPQTEEYQHFPQHIGKCRAITDWYDEFHNGFQTVPFFLALFSNLFFYVKIIKSLSTRITSVAPEQSARNVQRQKIRNQVAVMLIANGVAFFVCLAPFQLTSFSLTISGLTGNNLLTPDQINTLVWVARIFTYINPVINPVIYNLTNQRYRTAFFEAFTCRAFRKRHEDSTALNEDTLSTFNT</sequence>
<protein>
    <submittedName>
        <fullName evidence="11">Neuropeptides B/W receptor type 1-like</fullName>
    </submittedName>
</protein>
<evidence type="ECO:0000313" key="10">
    <source>
        <dbReference type="Proteomes" id="UP000694845"/>
    </source>
</evidence>
<dbReference type="PRINTS" id="PR00237">
    <property type="entry name" value="GPCRRHODOPSN"/>
</dbReference>
<dbReference type="OMA" id="RIFTYIN"/>
<dbReference type="GO" id="GO:0004930">
    <property type="term" value="F:G protein-coupled receptor activity"/>
    <property type="evidence" value="ECO:0007669"/>
    <property type="project" value="UniProtKB-KW"/>
</dbReference>
<evidence type="ECO:0000313" key="11">
    <source>
        <dbReference type="RefSeq" id="XP_022084481.1"/>
    </source>
</evidence>
<feature type="transmembrane region" description="Helical" evidence="8">
    <location>
        <begin position="156"/>
        <end position="181"/>
    </location>
</feature>
<dbReference type="AlphaFoldDB" id="A0A8B7XXF8"/>
<feature type="domain" description="G-protein coupled receptors family 1 profile" evidence="9">
    <location>
        <begin position="51"/>
        <end position="329"/>
    </location>
</feature>
<dbReference type="PANTHER" id="PTHR24243:SF208">
    <property type="entry name" value="PYROKININ-1 RECEPTOR"/>
    <property type="match status" value="1"/>
</dbReference>
<comment type="subcellular location">
    <subcellularLocation>
        <location evidence="1">Membrane</location>
        <topology evidence="1">Multi-pass membrane protein</topology>
    </subcellularLocation>
</comment>
<dbReference type="PANTHER" id="PTHR24243">
    <property type="entry name" value="G-PROTEIN COUPLED RECEPTOR"/>
    <property type="match status" value="1"/>
</dbReference>
<evidence type="ECO:0000256" key="7">
    <source>
        <dbReference type="ARBA" id="ARBA00023224"/>
    </source>
</evidence>
<dbReference type="CDD" id="cd00637">
    <property type="entry name" value="7tm_classA_rhodopsin-like"/>
    <property type="match status" value="1"/>
</dbReference>
<evidence type="ECO:0000256" key="6">
    <source>
        <dbReference type="ARBA" id="ARBA00023170"/>
    </source>
</evidence>
<dbReference type="GeneID" id="110975913"/>
<keyword evidence="7" id="KW-0807">Transducer</keyword>
<evidence type="ECO:0000259" key="9">
    <source>
        <dbReference type="PROSITE" id="PS50262"/>
    </source>
</evidence>
<dbReference type="PROSITE" id="PS50262">
    <property type="entry name" value="G_PROTEIN_RECEP_F1_2"/>
    <property type="match status" value="1"/>
</dbReference>
<dbReference type="InterPro" id="IPR017452">
    <property type="entry name" value="GPCR_Rhodpsn_7TM"/>
</dbReference>
<dbReference type="Gene3D" id="1.20.1070.10">
    <property type="entry name" value="Rhodopsin 7-helix transmembrane proteins"/>
    <property type="match status" value="1"/>
</dbReference>
<dbReference type="Pfam" id="PF00001">
    <property type="entry name" value="7tm_1"/>
    <property type="match status" value="1"/>
</dbReference>
<feature type="transmembrane region" description="Helical" evidence="8">
    <location>
        <begin position="72"/>
        <end position="93"/>
    </location>
</feature>
<evidence type="ECO:0000256" key="1">
    <source>
        <dbReference type="ARBA" id="ARBA00004141"/>
    </source>
</evidence>
<keyword evidence="5 8" id="KW-0472">Membrane</keyword>
<feature type="transmembrane region" description="Helical" evidence="8">
    <location>
        <begin position="39"/>
        <end position="60"/>
    </location>
</feature>
<dbReference type="RefSeq" id="XP_022084481.1">
    <property type="nucleotide sequence ID" value="XM_022228789.1"/>
</dbReference>
<dbReference type="OrthoDB" id="10036964at2759"/>
<evidence type="ECO:0000256" key="5">
    <source>
        <dbReference type="ARBA" id="ARBA00023136"/>
    </source>
</evidence>
<dbReference type="Proteomes" id="UP000694845">
    <property type="component" value="Unplaced"/>
</dbReference>
<evidence type="ECO:0000256" key="4">
    <source>
        <dbReference type="ARBA" id="ARBA00023040"/>
    </source>
</evidence>
<feature type="transmembrane region" description="Helical" evidence="8">
    <location>
        <begin position="113"/>
        <end position="135"/>
    </location>
</feature>
<dbReference type="KEGG" id="aplc:110975913"/>
<feature type="transmembrane region" description="Helical" evidence="8">
    <location>
        <begin position="266"/>
        <end position="286"/>
    </location>
</feature>
<organism evidence="10 11">
    <name type="scientific">Acanthaster planci</name>
    <name type="common">Crown-of-thorns starfish</name>
    <dbReference type="NCBI Taxonomy" id="133434"/>
    <lineage>
        <taxon>Eukaryota</taxon>
        <taxon>Metazoa</taxon>
        <taxon>Echinodermata</taxon>
        <taxon>Eleutherozoa</taxon>
        <taxon>Asterozoa</taxon>
        <taxon>Asteroidea</taxon>
        <taxon>Valvatacea</taxon>
        <taxon>Valvatida</taxon>
        <taxon>Acanthasteridae</taxon>
        <taxon>Acanthaster</taxon>
    </lineage>
</organism>
<proteinExistence type="predicted"/>
<name>A0A8B7XXF8_ACAPL</name>
<keyword evidence="2 8" id="KW-0812">Transmembrane</keyword>
<dbReference type="InterPro" id="IPR000276">
    <property type="entry name" value="GPCR_Rhodpsn"/>
</dbReference>
<reference evidence="11" key="1">
    <citation type="submission" date="2025-08" db="UniProtKB">
        <authorList>
            <consortium name="RefSeq"/>
        </authorList>
    </citation>
    <scope>IDENTIFICATION</scope>
</reference>